<accession>A0A8K0GWL3</accession>
<reference evidence="9" key="1">
    <citation type="submission" date="2020-03" db="EMBL/GenBank/DDBJ databases">
        <title>A high-quality chromosome-level genome assembly of a woody plant with both climbing and erect habits, Rhamnella rubrinervis.</title>
        <authorList>
            <person name="Lu Z."/>
            <person name="Yang Y."/>
            <person name="Zhu X."/>
            <person name="Sun Y."/>
        </authorList>
    </citation>
    <scope>NUCLEOTIDE SEQUENCE</scope>
    <source>
        <strain evidence="9">BYM</strain>
        <tissue evidence="9">Leaf</tissue>
    </source>
</reference>
<dbReference type="EMBL" id="VOIH02000007">
    <property type="protein sequence ID" value="KAF3441294.1"/>
    <property type="molecule type" value="Genomic_DNA"/>
</dbReference>
<dbReference type="InterPro" id="IPR001005">
    <property type="entry name" value="SANT/Myb"/>
</dbReference>
<feature type="domain" description="Myb-like" evidence="7">
    <location>
        <begin position="109"/>
        <end position="159"/>
    </location>
</feature>
<dbReference type="Proteomes" id="UP000796880">
    <property type="component" value="Unassembled WGS sequence"/>
</dbReference>
<keyword evidence="4" id="KW-0238">DNA-binding</keyword>
<name>A0A8K0GWL3_9ROSA</name>
<evidence type="ECO:0000256" key="4">
    <source>
        <dbReference type="ARBA" id="ARBA00023125"/>
    </source>
</evidence>
<feature type="domain" description="Myb-like" evidence="7">
    <location>
        <begin position="57"/>
        <end position="108"/>
    </location>
</feature>
<dbReference type="InterPro" id="IPR050560">
    <property type="entry name" value="MYB_TF"/>
</dbReference>
<dbReference type="OrthoDB" id="2143914at2759"/>
<dbReference type="GO" id="GO:0000978">
    <property type="term" value="F:RNA polymerase II cis-regulatory region sequence-specific DNA binding"/>
    <property type="evidence" value="ECO:0007669"/>
    <property type="project" value="TreeGrafter"/>
</dbReference>
<dbReference type="Gene3D" id="1.10.10.60">
    <property type="entry name" value="Homeodomain-like"/>
    <property type="match status" value="3"/>
</dbReference>
<dbReference type="FunFam" id="1.10.10.60:FF:000010">
    <property type="entry name" value="Transcriptional activator Myb isoform A"/>
    <property type="match status" value="1"/>
</dbReference>
<keyword evidence="3" id="KW-0805">Transcription regulation</keyword>
<evidence type="ECO:0000256" key="2">
    <source>
        <dbReference type="ARBA" id="ARBA00022737"/>
    </source>
</evidence>
<dbReference type="GO" id="GO:0000981">
    <property type="term" value="F:DNA-binding transcription factor activity, RNA polymerase II-specific"/>
    <property type="evidence" value="ECO:0007669"/>
    <property type="project" value="TreeGrafter"/>
</dbReference>
<dbReference type="InterPro" id="IPR009057">
    <property type="entry name" value="Homeodomain-like_sf"/>
</dbReference>
<feature type="domain" description="HTH myb-type" evidence="8">
    <location>
        <begin position="113"/>
        <end position="163"/>
    </location>
</feature>
<comment type="caution">
    <text evidence="9">The sequence shown here is derived from an EMBL/GenBank/DDBJ whole genome shotgun (WGS) entry which is preliminary data.</text>
</comment>
<proteinExistence type="predicted"/>
<evidence type="ECO:0000256" key="6">
    <source>
        <dbReference type="ARBA" id="ARBA00023242"/>
    </source>
</evidence>
<dbReference type="PROSITE" id="PS51294">
    <property type="entry name" value="HTH_MYB"/>
    <property type="match status" value="3"/>
</dbReference>
<dbReference type="InterPro" id="IPR017930">
    <property type="entry name" value="Myb_dom"/>
</dbReference>
<evidence type="ECO:0000313" key="10">
    <source>
        <dbReference type="Proteomes" id="UP000796880"/>
    </source>
</evidence>
<protein>
    <submittedName>
        <fullName evidence="9">Uncharacterized protein</fullName>
    </submittedName>
</protein>
<sequence length="452" mass="51559">MIGPTRRSTKGGWTEEEDKTLANAVQKYNGKNWKKIAQCLPDRTDVQCLHRWQKVLNPELVKGPWTKEEDDQIIEMVEKWGNKKWSEIAKYLPGRIGKQCRERWHNHLNPDIKKTAWTKEEELTLIEAHNIYGNKWAEIAKILHGRTENSIKNHWNCSIRKKLEYSSQTRGGSRNPEEVKEIFDRRVNSMSRESHLQSSVEENSTFSRRGGDVMKKSPLTNIYLGRNVDSCLPNSSQCQETAENIAILRKSHNMITFWTLQAYLNTPVFGEPALAVTTEKRSFNSSSDQQGNTSSVIDFGQSNSRLIGQADNSVSTTMKYEVCKRRNNAEAPENLGNRGLGFLCYKPLQQEDLNIFLATGEFPSTDSYIKAAPSPISCCTLSSNHSSSPDSILTSLSSQFKNTPSIIRKRKRRVFDRQNSVIKSVEKRLESVFDIEWNTTRTISRTSNADST</sequence>
<comment type="subcellular location">
    <subcellularLocation>
        <location evidence="1">Nucleus</location>
    </subcellularLocation>
</comment>
<dbReference type="PROSITE" id="PS50090">
    <property type="entry name" value="MYB_LIKE"/>
    <property type="match status" value="3"/>
</dbReference>
<dbReference type="GO" id="GO:0005634">
    <property type="term" value="C:nucleus"/>
    <property type="evidence" value="ECO:0007669"/>
    <property type="project" value="UniProtKB-SubCell"/>
</dbReference>
<dbReference type="AlphaFoldDB" id="A0A8K0GWL3"/>
<organism evidence="9 10">
    <name type="scientific">Rhamnella rubrinervis</name>
    <dbReference type="NCBI Taxonomy" id="2594499"/>
    <lineage>
        <taxon>Eukaryota</taxon>
        <taxon>Viridiplantae</taxon>
        <taxon>Streptophyta</taxon>
        <taxon>Embryophyta</taxon>
        <taxon>Tracheophyta</taxon>
        <taxon>Spermatophyta</taxon>
        <taxon>Magnoliopsida</taxon>
        <taxon>eudicotyledons</taxon>
        <taxon>Gunneridae</taxon>
        <taxon>Pentapetalae</taxon>
        <taxon>rosids</taxon>
        <taxon>fabids</taxon>
        <taxon>Rosales</taxon>
        <taxon>Rhamnaceae</taxon>
        <taxon>rhamnoid group</taxon>
        <taxon>Rhamneae</taxon>
        <taxon>Rhamnella</taxon>
    </lineage>
</organism>
<keyword evidence="6" id="KW-0539">Nucleus</keyword>
<evidence type="ECO:0000256" key="5">
    <source>
        <dbReference type="ARBA" id="ARBA00023163"/>
    </source>
</evidence>
<dbReference type="PANTHER" id="PTHR45614">
    <property type="entry name" value="MYB PROTEIN-RELATED"/>
    <property type="match status" value="1"/>
</dbReference>
<feature type="domain" description="Myb-like" evidence="7">
    <location>
        <begin position="5"/>
        <end position="56"/>
    </location>
</feature>
<keyword evidence="2" id="KW-0677">Repeat</keyword>
<dbReference type="SMART" id="SM00717">
    <property type="entry name" value="SANT"/>
    <property type="match status" value="3"/>
</dbReference>
<dbReference type="CDD" id="cd00167">
    <property type="entry name" value="SANT"/>
    <property type="match status" value="3"/>
</dbReference>
<evidence type="ECO:0000259" key="7">
    <source>
        <dbReference type="PROSITE" id="PS50090"/>
    </source>
</evidence>
<keyword evidence="5" id="KW-0804">Transcription</keyword>
<feature type="domain" description="HTH myb-type" evidence="8">
    <location>
        <begin position="57"/>
        <end position="112"/>
    </location>
</feature>
<dbReference type="Pfam" id="PF00249">
    <property type="entry name" value="Myb_DNA-binding"/>
    <property type="match status" value="3"/>
</dbReference>
<dbReference type="SUPFAM" id="SSF46689">
    <property type="entry name" value="Homeodomain-like"/>
    <property type="match status" value="2"/>
</dbReference>
<keyword evidence="10" id="KW-1185">Reference proteome</keyword>
<evidence type="ECO:0000313" key="9">
    <source>
        <dbReference type="EMBL" id="KAF3441294.1"/>
    </source>
</evidence>
<dbReference type="FunFam" id="1.10.10.60:FF:000016">
    <property type="entry name" value="Transcriptional activator Myb isoform A"/>
    <property type="match status" value="1"/>
</dbReference>
<evidence type="ECO:0000256" key="3">
    <source>
        <dbReference type="ARBA" id="ARBA00023015"/>
    </source>
</evidence>
<gene>
    <name evidence="9" type="ORF">FNV43_RR15207</name>
</gene>
<evidence type="ECO:0000256" key="1">
    <source>
        <dbReference type="ARBA" id="ARBA00004123"/>
    </source>
</evidence>
<evidence type="ECO:0000259" key="8">
    <source>
        <dbReference type="PROSITE" id="PS51294"/>
    </source>
</evidence>
<feature type="domain" description="HTH myb-type" evidence="8">
    <location>
        <begin position="5"/>
        <end position="56"/>
    </location>
</feature>
<dbReference type="PANTHER" id="PTHR45614:SF232">
    <property type="entry name" value="TRANSCRIPTION FACTOR MYB3R-2"/>
    <property type="match status" value="1"/>
</dbReference>